<feature type="non-terminal residue" evidence="1">
    <location>
        <position position="124"/>
    </location>
</feature>
<gene>
    <name evidence="1" type="ORF">MNOR_LOCUS31028</name>
</gene>
<name>A0AAV2S156_MEGNR</name>
<comment type="caution">
    <text evidence="1">The sequence shown here is derived from an EMBL/GenBank/DDBJ whole genome shotgun (WGS) entry which is preliminary data.</text>
</comment>
<dbReference type="AlphaFoldDB" id="A0AAV2S156"/>
<protein>
    <submittedName>
        <fullName evidence="1">Uncharacterized protein</fullName>
    </submittedName>
</protein>
<sequence length="124" mass="14229">MSSIAHRFMVRSHQGHNLYRRCYGVRAASQESCPFSDNKAVEEPDEVVKSGMGKEIKPFEAIPGPRALPFGLGTLHKYLPYIGEYSFKHMHHSGRRKYEEFGPIVRENITADVNLLFLFDPKVY</sequence>
<accession>A0AAV2S156</accession>
<evidence type="ECO:0000313" key="1">
    <source>
        <dbReference type="EMBL" id="CAL4152689.1"/>
    </source>
</evidence>
<organism evidence="1 2">
    <name type="scientific">Meganyctiphanes norvegica</name>
    <name type="common">Northern krill</name>
    <name type="synonym">Thysanopoda norvegica</name>
    <dbReference type="NCBI Taxonomy" id="48144"/>
    <lineage>
        <taxon>Eukaryota</taxon>
        <taxon>Metazoa</taxon>
        <taxon>Ecdysozoa</taxon>
        <taxon>Arthropoda</taxon>
        <taxon>Crustacea</taxon>
        <taxon>Multicrustacea</taxon>
        <taxon>Malacostraca</taxon>
        <taxon>Eumalacostraca</taxon>
        <taxon>Eucarida</taxon>
        <taxon>Euphausiacea</taxon>
        <taxon>Euphausiidae</taxon>
        <taxon>Meganyctiphanes</taxon>
    </lineage>
</organism>
<reference evidence="1 2" key="1">
    <citation type="submission" date="2024-05" db="EMBL/GenBank/DDBJ databases">
        <authorList>
            <person name="Wallberg A."/>
        </authorList>
    </citation>
    <scope>NUCLEOTIDE SEQUENCE [LARGE SCALE GENOMIC DNA]</scope>
</reference>
<evidence type="ECO:0000313" key="2">
    <source>
        <dbReference type="Proteomes" id="UP001497623"/>
    </source>
</evidence>
<dbReference type="Proteomes" id="UP001497623">
    <property type="component" value="Unassembled WGS sequence"/>
</dbReference>
<proteinExistence type="predicted"/>
<keyword evidence="2" id="KW-1185">Reference proteome</keyword>
<dbReference type="EMBL" id="CAXKWB010039098">
    <property type="protein sequence ID" value="CAL4152689.1"/>
    <property type="molecule type" value="Genomic_DNA"/>
</dbReference>